<dbReference type="PROSITE" id="PS50088">
    <property type="entry name" value="ANK_REPEAT"/>
    <property type="match status" value="1"/>
</dbReference>
<sequence length="85" mass="9523">MVKLLLDRGANIEAIRRGWTPPRYAVTNRHEAVVKLLLDRGANTKAKITMAEGRCRSTGLMPWDMGAVVKRLKSLINVVQYSTSK</sequence>
<keyword evidence="1" id="KW-0040">ANK repeat</keyword>
<dbReference type="PROSITE" id="PS50297">
    <property type="entry name" value="ANK_REP_REGION"/>
    <property type="match status" value="1"/>
</dbReference>
<dbReference type="InterPro" id="IPR002110">
    <property type="entry name" value="Ankyrin_rpt"/>
</dbReference>
<dbReference type="InParanoid" id="A0A0C3I0N4"/>
<dbReference type="OrthoDB" id="539213at2759"/>
<dbReference type="SUPFAM" id="SSF48403">
    <property type="entry name" value="Ankyrin repeat"/>
    <property type="match status" value="1"/>
</dbReference>
<evidence type="ECO:0000313" key="2">
    <source>
        <dbReference type="EMBL" id="KIN08002.1"/>
    </source>
</evidence>
<dbReference type="Proteomes" id="UP000054321">
    <property type="component" value="Unassembled WGS sequence"/>
</dbReference>
<protein>
    <submittedName>
        <fullName evidence="2">Uncharacterized protein</fullName>
    </submittedName>
</protein>
<reference evidence="2 3" key="1">
    <citation type="submission" date="2014-04" db="EMBL/GenBank/DDBJ databases">
        <authorList>
            <consortium name="DOE Joint Genome Institute"/>
            <person name="Kuo A."/>
            <person name="Martino E."/>
            <person name="Perotto S."/>
            <person name="Kohler A."/>
            <person name="Nagy L.G."/>
            <person name="Floudas D."/>
            <person name="Copeland A."/>
            <person name="Barry K.W."/>
            <person name="Cichocki N."/>
            <person name="Veneault-Fourrey C."/>
            <person name="LaButti K."/>
            <person name="Lindquist E.A."/>
            <person name="Lipzen A."/>
            <person name="Lundell T."/>
            <person name="Morin E."/>
            <person name="Murat C."/>
            <person name="Sun H."/>
            <person name="Tunlid A."/>
            <person name="Henrissat B."/>
            <person name="Grigoriev I.V."/>
            <person name="Hibbett D.S."/>
            <person name="Martin F."/>
            <person name="Nordberg H.P."/>
            <person name="Cantor M.N."/>
            <person name="Hua S.X."/>
        </authorList>
    </citation>
    <scope>NUCLEOTIDE SEQUENCE [LARGE SCALE GENOMIC DNA]</scope>
    <source>
        <strain evidence="2 3">Zn</strain>
    </source>
</reference>
<evidence type="ECO:0000313" key="3">
    <source>
        <dbReference type="Proteomes" id="UP000054321"/>
    </source>
</evidence>
<dbReference type="AlphaFoldDB" id="A0A0C3I0N4"/>
<dbReference type="HOGENOM" id="CLU_2513205_0_0_1"/>
<name>A0A0C3I0N4_OIDMZ</name>
<reference evidence="3" key="2">
    <citation type="submission" date="2015-01" db="EMBL/GenBank/DDBJ databases">
        <title>Evolutionary Origins and Diversification of the Mycorrhizal Mutualists.</title>
        <authorList>
            <consortium name="DOE Joint Genome Institute"/>
            <consortium name="Mycorrhizal Genomics Consortium"/>
            <person name="Kohler A."/>
            <person name="Kuo A."/>
            <person name="Nagy L.G."/>
            <person name="Floudas D."/>
            <person name="Copeland A."/>
            <person name="Barry K.W."/>
            <person name="Cichocki N."/>
            <person name="Veneault-Fourrey C."/>
            <person name="LaButti K."/>
            <person name="Lindquist E.A."/>
            <person name="Lipzen A."/>
            <person name="Lundell T."/>
            <person name="Morin E."/>
            <person name="Murat C."/>
            <person name="Riley R."/>
            <person name="Ohm R."/>
            <person name="Sun H."/>
            <person name="Tunlid A."/>
            <person name="Henrissat B."/>
            <person name="Grigoriev I.V."/>
            <person name="Hibbett D.S."/>
            <person name="Martin F."/>
        </authorList>
    </citation>
    <scope>NUCLEOTIDE SEQUENCE [LARGE SCALE GENOMIC DNA]</scope>
    <source>
        <strain evidence="3">Zn</strain>
    </source>
</reference>
<organism evidence="2 3">
    <name type="scientific">Oidiodendron maius (strain Zn)</name>
    <dbReference type="NCBI Taxonomy" id="913774"/>
    <lineage>
        <taxon>Eukaryota</taxon>
        <taxon>Fungi</taxon>
        <taxon>Dikarya</taxon>
        <taxon>Ascomycota</taxon>
        <taxon>Pezizomycotina</taxon>
        <taxon>Leotiomycetes</taxon>
        <taxon>Leotiomycetes incertae sedis</taxon>
        <taxon>Myxotrichaceae</taxon>
        <taxon>Oidiodendron</taxon>
    </lineage>
</organism>
<dbReference type="Gene3D" id="1.25.40.20">
    <property type="entry name" value="Ankyrin repeat-containing domain"/>
    <property type="match status" value="1"/>
</dbReference>
<dbReference type="InterPro" id="IPR036770">
    <property type="entry name" value="Ankyrin_rpt-contain_sf"/>
</dbReference>
<keyword evidence="3" id="KW-1185">Reference proteome</keyword>
<evidence type="ECO:0000256" key="1">
    <source>
        <dbReference type="PROSITE-ProRule" id="PRU00023"/>
    </source>
</evidence>
<feature type="repeat" description="ANK" evidence="1">
    <location>
        <begin position="17"/>
        <end position="49"/>
    </location>
</feature>
<gene>
    <name evidence="2" type="ORF">OIDMADRAFT_151984</name>
</gene>
<dbReference type="Pfam" id="PF12796">
    <property type="entry name" value="Ank_2"/>
    <property type="match status" value="1"/>
</dbReference>
<accession>A0A0C3I0N4</accession>
<dbReference type="EMBL" id="KN832870">
    <property type="protein sequence ID" value="KIN08002.1"/>
    <property type="molecule type" value="Genomic_DNA"/>
</dbReference>
<proteinExistence type="predicted"/>